<dbReference type="RefSeq" id="WP_157589322.1">
    <property type="nucleotide sequence ID" value="NZ_WPIN01000016.1"/>
</dbReference>
<keyword evidence="2" id="KW-0808">Transferase</keyword>
<sequence length="176" mass="20790">MTFLRITKPHPYLNSIQIWYEGSFPTDERRSFADLVTLLSCPDMHFCALIDTNQLVGFIIYWQWPDALFVEHFAIDPAQRGKQVGQQALAQLLGTDYTYIILEVERPEDELSQRRVRFYERQGFFLNLFDYVQPPYQPGKAAIPMRLMSIPSIANQSDFDTFSELIKKQVYERFYR</sequence>
<dbReference type="GO" id="GO:0016747">
    <property type="term" value="F:acyltransferase activity, transferring groups other than amino-acyl groups"/>
    <property type="evidence" value="ECO:0007669"/>
    <property type="project" value="InterPro"/>
</dbReference>
<dbReference type="EMBL" id="WPIN01000016">
    <property type="protein sequence ID" value="MVM34504.1"/>
    <property type="molecule type" value="Genomic_DNA"/>
</dbReference>
<gene>
    <name evidence="2" type="ORF">GO755_31030</name>
</gene>
<dbReference type="Gene3D" id="3.40.630.30">
    <property type="match status" value="1"/>
</dbReference>
<reference evidence="2 3" key="1">
    <citation type="submission" date="2019-12" db="EMBL/GenBank/DDBJ databases">
        <title>Spirosoma sp. HMF4905 genome sequencing and assembly.</title>
        <authorList>
            <person name="Kang H."/>
            <person name="Cha I."/>
            <person name="Kim H."/>
            <person name="Joh K."/>
        </authorList>
    </citation>
    <scope>NUCLEOTIDE SEQUENCE [LARGE SCALE GENOMIC DNA]</scope>
    <source>
        <strain evidence="2 3">HMF4905</strain>
    </source>
</reference>
<evidence type="ECO:0000259" key="1">
    <source>
        <dbReference type="PROSITE" id="PS51186"/>
    </source>
</evidence>
<dbReference type="CDD" id="cd04301">
    <property type="entry name" value="NAT_SF"/>
    <property type="match status" value="1"/>
</dbReference>
<proteinExistence type="predicted"/>
<evidence type="ECO:0000313" key="3">
    <source>
        <dbReference type="Proteomes" id="UP000436006"/>
    </source>
</evidence>
<protein>
    <submittedName>
        <fullName evidence="2">GNAT family N-acetyltransferase</fullName>
    </submittedName>
</protein>
<organism evidence="2 3">
    <name type="scientific">Spirosoma arboris</name>
    <dbReference type="NCBI Taxonomy" id="2682092"/>
    <lineage>
        <taxon>Bacteria</taxon>
        <taxon>Pseudomonadati</taxon>
        <taxon>Bacteroidota</taxon>
        <taxon>Cytophagia</taxon>
        <taxon>Cytophagales</taxon>
        <taxon>Cytophagaceae</taxon>
        <taxon>Spirosoma</taxon>
    </lineage>
</organism>
<dbReference type="Proteomes" id="UP000436006">
    <property type="component" value="Unassembled WGS sequence"/>
</dbReference>
<dbReference type="InterPro" id="IPR016181">
    <property type="entry name" value="Acyl_CoA_acyltransferase"/>
</dbReference>
<feature type="domain" description="N-acetyltransferase" evidence="1">
    <location>
        <begin position="1"/>
        <end position="150"/>
    </location>
</feature>
<dbReference type="PROSITE" id="PS51186">
    <property type="entry name" value="GNAT"/>
    <property type="match status" value="1"/>
</dbReference>
<dbReference type="AlphaFoldDB" id="A0A7K1SL53"/>
<evidence type="ECO:0000313" key="2">
    <source>
        <dbReference type="EMBL" id="MVM34504.1"/>
    </source>
</evidence>
<comment type="caution">
    <text evidence="2">The sequence shown here is derived from an EMBL/GenBank/DDBJ whole genome shotgun (WGS) entry which is preliminary data.</text>
</comment>
<accession>A0A7K1SL53</accession>
<dbReference type="Pfam" id="PF00583">
    <property type="entry name" value="Acetyltransf_1"/>
    <property type="match status" value="1"/>
</dbReference>
<keyword evidence="3" id="KW-1185">Reference proteome</keyword>
<name>A0A7K1SL53_9BACT</name>
<dbReference type="InterPro" id="IPR000182">
    <property type="entry name" value="GNAT_dom"/>
</dbReference>
<dbReference type="SUPFAM" id="SSF55729">
    <property type="entry name" value="Acyl-CoA N-acyltransferases (Nat)"/>
    <property type="match status" value="1"/>
</dbReference>